<evidence type="ECO:0000259" key="9">
    <source>
        <dbReference type="PROSITE" id="PS50157"/>
    </source>
</evidence>
<keyword evidence="2" id="KW-0479">Metal-binding</keyword>
<evidence type="ECO:0000256" key="1">
    <source>
        <dbReference type="ARBA" id="ARBA00004123"/>
    </source>
</evidence>
<keyword evidence="3" id="KW-0677">Repeat</keyword>
<reference evidence="10 11" key="1">
    <citation type="journal article" date="2016" name="Front. Microbiol.">
        <title>Genome and transcriptome sequences reveal the specific parasitism of the nematophagous Purpureocillium lilacinum 36-1.</title>
        <authorList>
            <person name="Xie J."/>
            <person name="Li S."/>
            <person name="Mo C."/>
            <person name="Xiao X."/>
            <person name="Peng D."/>
            <person name="Wang G."/>
            <person name="Xiao Y."/>
        </authorList>
    </citation>
    <scope>NUCLEOTIDE SEQUENCE [LARGE SCALE GENOMIC DNA]</scope>
    <source>
        <strain evidence="10 11">36-1</strain>
    </source>
</reference>
<dbReference type="InterPro" id="IPR036236">
    <property type="entry name" value="Znf_C2H2_sf"/>
</dbReference>
<evidence type="ECO:0000256" key="8">
    <source>
        <dbReference type="SAM" id="MobiDB-lite"/>
    </source>
</evidence>
<organism evidence="10 11">
    <name type="scientific">Purpureocillium lilacinum</name>
    <name type="common">Paecilomyces lilacinus</name>
    <dbReference type="NCBI Taxonomy" id="33203"/>
    <lineage>
        <taxon>Eukaryota</taxon>
        <taxon>Fungi</taxon>
        <taxon>Dikarya</taxon>
        <taxon>Ascomycota</taxon>
        <taxon>Pezizomycotina</taxon>
        <taxon>Sordariomycetes</taxon>
        <taxon>Hypocreomycetidae</taxon>
        <taxon>Hypocreales</taxon>
        <taxon>Ophiocordycipitaceae</taxon>
        <taxon>Purpureocillium</taxon>
    </lineage>
</organism>
<feature type="compositionally biased region" description="Basic and acidic residues" evidence="8">
    <location>
        <begin position="564"/>
        <end position="578"/>
    </location>
</feature>
<evidence type="ECO:0000256" key="7">
    <source>
        <dbReference type="PROSITE-ProRule" id="PRU00042"/>
    </source>
</evidence>
<feature type="domain" description="C2H2-type" evidence="9">
    <location>
        <begin position="101"/>
        <end position="128"/>
    </location>
</feature>
<dbReference type="GO" id="GO:0008270">
    <property type="term" value="F:zinc ion binding"/>
    <property type="evidence" value="ECO:0007669"/>
    <property type="project" value="UniProtKB-KW"/>
</dbReference>
<comment type="caution">
    <text evidence="10">The sequence shown here is derived from an EMBL/GenBank/DDBJ whole genome shotgun (WGS) entry which is preliminary data.</text>
</comment>
<keyword evidence="4 7" id="KW-0863">Zinc-finger</keyword>
<evidence type="ECO:0000256" key="2">
    <source>
        <dbReference type="ARBA" id="ARBA00022723"/>
    </source>
</evidence>
<dbReference type="Gene3D" id="3.30.160.60">
    <property type="entry name" value="Classic Zinc Finger"/>
    <property type="match status" value="2"/>
</dbReference>
<dbReference type="EMBL" id="LCWV01000061">
    <property type="protein sequence ID" value="PWI64458.1"/>
    <property type="molecule type" value="Genomic_DNA"/>
</dbReference>
<dbReference type="GO" id="GO:0000785">
    <property type="term" value="C:chromatin"/>
    <property type="evidence" value="ECO:0007669"/>
    <property type="project" value="TreeGrafter"/>
</dbReference>
<dbReference type="InterPro" id="IPR013087">
    <property type="entry name" value="Znf_C2H2_type"/>
</dbReference>
<dbReference type="Proteomes" id="UP000245956">
    <property type="component" value="Unassembled WGS sequence"/>
</dbReference>
<dbReference type="PROSITE" id="PS00028">
    <property type="entry name" value="ZINC_FINGER_C2H2_1"/>
    <property type="match status" value="1"/>
</dbReference>
<name>A0A2U3DQD1_PURLI</name>
<dbReference type="PANTHER" id="PTHR40626">
    <property type="entry name" value="MIP31509P"/>
    <property type="match status" value="1"/>
</dbReference>
<keyword evidence="6" id="KW-0539">Nucleus</keyword>
<dbReference type="PROSITE" id="PS50157">
    <property type="entry name" value="ZINC_FINGER_C2H2_2"/>
    <property type="match status" value="1"/>
</dbReference>
<dbReference type="PANTHER" id="PTHR40626:SF12">
    <property type="entry name" value="RFEC"/>
    <property type="match status" value="1"/>
</dbReference>
<dbReference type="AlphaFoldDB" id="A0A2U3DQD1"/>
<dbReference type="GO" id="GO:0005634">
    <property type="term" value="C:nucleus"/>
    <property type="evidence" value="ECO:0007669"/>
    <property type="project" value="UniProtKB-SubCell"/>
</dbReference>
<proteinExistence type="predicted"/>
<feature type="compositionally biased region" description="Polar residues" evidence="8">
    <location>
        <begin position="620"/>
        <end position="636"/>
    </location>
</feature>
<evidence type="ECO:0000256" key="6">
    <source>
        <dbReference type="ARBA" id="ARBA00023242"/>
    </source>
</evidence>
<evidence type="ECO:0000313" key="10">
    <source>
        <dbReference type="EMBL" id="PWI64458.1"/>
    </source>
</evidence>
<evidence type="ECO:0000256" key="5">
    <source>
        <dbReference type="ARBA" id="ARBA00022833"/>
    </source>
</evidence>
<feature type="region of interest" description="Disordered" evidence="8">
    <location>
        <begin position="564"/>
        <end position="636"/>
    </location>
</feature>
<dbReference type="InterPro" id="IPR051059">
    <property type="entry name" value="VerF-like"/>
</dbReference>
<dbReference type="GO" id="GO:0000981">
    <property type="term" value="F:DNA-binding transcription factor activity, RNA polymerase II-specific"/>
    <property type="evidence" value="ECO:0007669"/>
    <property type="project" value="InterPro"/>
</dbReference>
<protein>
    <recommendedName>
        <fullName evidence="9">C2H2-type domain-containing protein</fullName>
    </recommendedName>
</protein>
<evidence type="ECO:0000256" key="3">
    <source>
        <dbReference type="ARBA" id="ARBA00022737"/>
    </source>
</evidence>
<gene>
    <name evidence="10" type="ORF">PCL_10436</name>
</gene>
<comment type="subcellular location">
    <subcellularLocation>
        <location evidence="1">Nucleus</location>
    </subcellularLocation>
</comment>
<evidence type="ECO:0000256" key="4">
    <source>
        <dbReference type="ARBA" id="ARBA00022771"/>
    </source>
</evidence>
<sequence>MSRPASRPGVYAMAQDPYPYPGYATSAAMMPQTATAALHPQPIAPASAGSRGPPVLLPMPPGGLVPQAGQPSLYGPGSLTQLNPVLQEGSQPTRVDSDGKFPCPHCTKTYLHAKHLKRHLLRHTGDRPYMCVLCRDTFFRSDILKRHFQKCCIRRGNPTGAGHLSRPQAHVTKNAQAQKAAGLATEGDMNDLHGLNNMSQADGMVHPFGMVPVQDGMSVFRPTPLQVGETIVETQTGKAEALPQATLERRTAADDISCPWIPVPSTFQSKQMQYLTRSRQHHGVQTAWPAIGKHVQRLYQGCLTIGYHPRRFREAEVVMIEKPGKRKLSKPRTWRPISLLSCVGKGLERLTARRLAWASILMASCSPNRLRVTEMTTLAKACHKDRELPRNTKFSVGPVTKPVALFTSILYPPLPEYSTFKSSINTLELIAMSSRMMGRFSHCPTTLFRSHNGIKINLRDLAAKTCSSYDVRSEDELVQPKALDSLTMTLSNLTTAMSETGFLPHTLSSVVKKPLKICGGMLDRHPLLHAGEASAQPPSLNTWWKGRGWRLVLSCRTDRIRRNESSVRRPHLRVDHRAPAAPRRSATAGQLSSGGPGAGPEGAGEEGTRAARLAPRVRQKWQSAQGQASQTRGGLG</sequence>
<feature type="compositionally biased region" description="Gly residues" evidence="8">
    <location>
        <begin position="592"/>
        <end position="602"/>
    </location>
</feature>
<dbReference type="SUPFAM" id="SSF57667">
    <property type="entry name" value="beta-beta-alpha zinc fingers"/>
    <property type="match status" value="1"/>
</dbReference>
<accession>A0A2U3DQD1</accession>
<keyword evidence="5" id="KW-0862">Zinc</keyword>
<evidence type="ECO:0000313" key="11">
    <source>
        <dbReference type="Proteomes" id="UP000245956"/>
    </source>
</evidence>
<dbReference type="GO" id="GO:0000978">
    <property type="term" value="F:RNA polymerase II cis-regulatory region sequence-specific DNA binding"/>
    <property type="evidence" value="ECO:0007669"/>
    <property type="project" value="InterPro"/>
</dbReference>